<feature type="repeat" description="ANK" evidence="3">
    <location>
        <begin position="422"/>
        <end position="454"/>
    </location>
</feature>
<dbReference type="Proteomes" id="UP000630445">
    <property type="component" value="Unassembled WGS sequence"/>
</dbReference>
<feature type="domain" description="Reverse transcriptase Ty1/copia-type" evidence="5">
    <location>
        <begin position="1243"/>
        <end position="1389"/>
    </location>
</feature>
<protein>
    <submittedName>
        <fullName evidence="7">Uncharacterized protein</fullName>
    </submittedName>
</protein>
<dbReference type="OrthoDB" id="4400673at2759"/>
<keyword evidence="2 3" id="KW-0040">ANK repeat</keyword>
<evidence type="ECO:0000259" key="5">
    <source>
        <dbReference type="Pfam" id="PF07727"/>
    </source>
</evidence>
<keyword evidence="8" id="KW-1185">Reference proteome</keyword>
<dbReference type="Pfam" id="PF07727">
    <property type="entry name" value="RVT_2"/>
    <property type="match status" value="1"/>
</dbReference>
<evidence type="ECO:0000256" key="1">
    <source>
        <dbReference type="ARBA" id="ARBA00022737"/>
    </source>
</evidence>
<feature type="repeat" description="ANK" evidence="3">
    <location>
        <begin position="384"/>
        <end position="416"/>
    </location>
</feature>
<feature type="repeat" description="ANK" evidence="3">
    <location>
        <begin position="512"/>
        <end position="544"/>
    </location>
</feature>
<gene>
    <name evidence="7" type="ORF">CNMCM5793_006338</name>
</gene>
<dbReference type="InterPro" id="IPR013103">
    <property type="entry name" value="RVT_2"/>
</dbReference>
<evidence type="ECO:0000259" key="6">
    <source>
        <dbReference type="Pfam" id="PF22942"/>
    </source>
</evidence>
<feature type="compositionally biased region" description="Acidic residues" evidence="4">
    <location>
        <begin position="188"/>
        <end position="206"/>
    </location>
</feature>
<dbReference type="Gene3D" id="1.25.40.20">
    <property type="entry name" value="Ankyrin repeat-containing domain"/>
    <property type="match status" value="3"/>
</dbReference>
<dbReference type="PROSITE" id="PS50297">
    <property type="entry name" value="ANK_REP_REGION"/>
    <property type="match status" value="6"/>
</dbReference>
<name>A0A8H6UK09_9EURO</name>
<dbReference type="PROSITE" id="PS50088">
    <property type="entry name" value="ANK_REPEAT"/>
    <property type="match status" value="7"/>
</dbReference>
<keyword evidence="1" id="KW-0677">Repeat</keyword>
<feature type="domain" description="DUF7025" evidence="6">
    <location>
        <begin position="971"/>
        <end position="1036"/>
    </location>
</feature>
<dbReference type="SUPFAM" id="SSF48403">
    <property type="entry name" value="Ankyrin repeat"/>
    <property type="match status" value="1"/>
</dbReference>
<dbReference type="SMART" id="SM00248">
    <property type="entry name" value="ANK"/>
    <property type="match status" value="8"/>
</dbReference>
<dbReference type="PANTHER" id="PTHR24198">
    <property type="entry name" value="ANKYRIN REPEAT AND PROTEIN KINASE DOMAIN-CONTAINING PROTEIN"/>
    <property type="match status" value="1"/>
</dbReference>
<comment type="caution">
    <text evidence="7">The sequence shown here is derived from an EMBL/GenBank/DDBJ whole genome shotgun (WGS) entry which is preliminary data.</text>
</comment>
<dbReference type="GO" id="GO:0005737">
    <property type="term" value="C:cytoplasm"/>
    <property type="evidence" value="ECO:0007669"/>
    <property type="project" value="TreeGrafter"/>
</dbReference>
<evidence type="ECO:0000313" key="8">
    <source>
        <dbReference type="Proteomes" id="UP000630445"/>
    </source>
</evidence>
<proteinExistence type="predicted"/>
<reference evidence="7" key="1">
    <citation type="submission" date="2020-06" db="EMBL/GenBank/DDBJ databases">
        <title>Draft genome sequences of strains closely related to Aspergillus parafelis and Aspergillus hiratsukae.</title>
        <authorList>
            <person name="Dos Santos R.A.C."/>
            <person name="Rivero-Menendez O."/>
            <person name="Steenwyk J.L."/>
            <person name="Mead M.E."/>
            <person name="Goldman G.H."/>
            <person name="Alastruey-Izquierdo A."/>
            <person name="Rokas A."/>
        </authorList>
    </citation>
    <scope>NUCLEOTIDE SEQUENCE</scope>
    <source>
        <strain evidence="7">CNM-CM5793</strain>
    </source>
</reference>
<accession>A0A8H6UK09</accession>
<evidence type="ECO:0000256" key="3">
    <source>
        <dbReference type="PROSITE-ProRule" id="PRU00023"/>
    </source>
</evidence>
<evidence type="ECO:0000313" key="7">
    <source>
        <dbReference type="EMBL" id="KAF7136820.1"/>
    </source>
</evidence>
<feature type="repeat" description="ANK" evidence="3">
    <location>
        <begin position="587"/>
        <end position="619"/>
    </location>
</feature>
<dbReference type="EMBL" id="JACBAD010001714">
    <property type="protein sequence ID" value="KAF7136820.1"/>
    <property type="molecule type" value="Genomic_DNA"/>
</dbReference>
<feature type="repeat" description="ANK" evidence="3">
    <location>
        <begin position="482"/>
        <end position="514"/>
    </location>
</feature>
<feature type="repeat" description="ANK" evidence="3">
    <location>
        <begin position="542"/>
        <end position="576"/>
    </location>
</feature>
<dbReference type="InterPro" id="IPR036770">
    <property type="entry name" value="Ankyrin_rpt-contain_sf"/>
</dbReference>
<feature type="repeat" description="ANK" evidence="3">
    <location>
        <begin position="452"/>
        <end position="484"/>
    </location>
</feature>
<evidence type="ECO:0000256" key="2">
    <source>
        <dbReference type="ARBA" id="ARBA00023043"/>
    </source>
</evidence>
<dbReference type="Pfam" id="PF22942">
    <property type="entry name" value="DUF7025"/>
    <property type="match status" value="1"/>
</dbReference>
<sequence length="1399" mass="153514">MTFWDNLTDDEKRSSVDRTCSREFRDGSAWEAAGRVKEKWDEDVYPNLKAFLNEKHKGLNPTSRKMAIYNIVCWMVGKEWHLSHPATVFVCGTKKVAKRALKQIECFLELGDSGFRAYTYIATISLNCGASGQDPSDKIGLCGTLVNVGNFREAFERQTTVGGVVHINGYYYCMTAAHPFLGVDEDCDDGDDDSDVGNESFGEDSEVGNNNSIENGDLTADHIYRDCLHSSLGAFPYNDDASNRKSFLSERFDWALLKISDEFEPGPNKINVPSGILIPWKISSTSPETPLWAATGTHQAVEIQSTPTLSGICLDNSGILDVWSLKMMSYPGDSGSWVVDPHDDSVAIVIARCEALNVTYALSARDVFKDIARNIGEPDLTVADKESLLTLATKQGKTDLVEELLRSAIDLNSKDERRQTAMYNNALRAASAGGHDKVVQLLLGHGADVDAQSGSALGAASEGGHDKVVQLLLDYGADANADGGSSLPDASKKGHDEVVQLLLDRGADVNAQGGCALPAASKEGHDKVVQLLLDYGADANADGGSTLPNASLRGHRHDKIVQLLLDRGADVDPLGGSALMAASKSADYGNALYAASQEGHKEIVQLLLEKGADVNTQGGVYGNAFYAASLRGYDKIVQLLLDHKINVNADGGYALVAASEGGHDKGADVNARDNLGWTPLSRASANGREVTGPPNSPSLELSLRGTSQDNLEQFIIDAIRQVLLSVDGTSSPGKSQLPTASALLEFLETLQATTSSDAPTRVSKIASVGVDKHCQLPLDRQRGTPPNSPCIIPSEPAPMGQLNEFTDPVIPSLDGAESDPVQNDQGNERVQASKPDFQVIWETWNEEASKYKTVESTETEKGPDYLDEYVFVLRNRIDKRSGETMTFMDIKSEALRDSLRVILQSVRTASLIENKLSIEQKRLFHFLPELQDHLHKIQAAEDPEPKQLEHLALLAHYMKAACASTSQRVPSLLQRRQIMYDILWALFKPEDLVYTTCFGTGKSRCVIFEAGEEAVYSGVSYYELECRYLDFDGKEIDSLEAFPLSYHRNSEQRCEGTAFIMSQGKPMQLNISSRVGVDAAFFREMRPNYSRPRIRDICQNNRTGISSIDVDFTFDFDFQPSAASASRRTVLRIPFEGGDEVVDDDNEISTPNEEVVADAESGLTTTAKQALHLMGLSEQEEDITDDDWVRPAKAFKAFAARTKTANLAADIPRSYKEAMASDQRDLWLEACRKEYQGLMDRGTWDLVRTEDIPDGLRPIPGKWVFDKKLQTDGSIRYKARWVIRGNISNGHAHLFGDKSAPVVMASTKLILFAAAAHYGWFIAQADAVTAFLNGKLSNPVYMRQPTGFEQGEEGTLVCKLRQALYGLEASARIWYDTLCERLSSIGFRDEVEPLCDRSC</sequence>
<dbReference type="InterPro" id="IPR054289">
    <property type="entry name" value="DUF7025"/>
</dbReference>
<evidence type="ECO:0000256" key="4">
    <source>
        <dbReference type="SAM" id="MobiDB-lite"/>
    </source>
</evidence>
<organism evidence="7 8">
    <name type="scientific">Aspergillus hiratsukae</name>
    <dbReference type="NCBI Taxonomy" id="1194566"/>
    <lineage>
        <taxon>Eukaryota</taxon>
        <taxon>Fungi</taxon>
        <taxon>Dikarya</taxon>
        <taxon>Ascomycota</taxon>
        <taxon>Pezizomycotina</taxon>
        <taxon>Eurotiomycetes</taxon>
        <taxon>Eurotiomycetidae</taxon>
        <taxon>Eurotiales</taxon>
        <taxon>Aspergillaceae</taxon>
        <taxon>Aspergillus</taxon>
        <taxon>Aspergillus subgen. Fumigati</taxon>
    </lineage>
</organism>
<dbReference type="InterPro" id="IPR002110">
    <property type="entry name" value="Ankyrin_rpt"/>
</dbReference>
<dbReference type="PANTHER" id="PTHR24198:SF165">
    <property type="entry name" value="ANKYRIN REPEAT-CONTAINING PROTEIN-RELATED"/>
    <property type="match status" value="1"/>
</dbReference>
<feature type="region of interest" description="Disordered" evidence="4">
    <location>
        <begin position="188"/>
        <end position="213"/>
    </location>
</feature>
<dbReference type="Pfam" id="PF12796">
    <property type="entry name" value="Ank_2"/>
    <property type="match status" value="2"/>
</dbReference>